<protein>
    <submittedName>
        <fullName evidence="6">BlaI/MecI/CopY family transcriptional regulator</fullName>
    </submittedName>
</protein>
<evidence type="ECO:0000256" key="1">
    <source>
        <dbReference type="ARBA" id="ARBA00011046"/>
    </source>
</evidence>
<gene>
    <name evidence="6" type="ORF">ABT317_41115</name>
</gene>
<dbReference type="RefSeq" id="WP_244217003.1">
    <property type="nucleotide sequence ID" value="NZ_MUBM01000039.1"/>
</dbReference>
<dbReference type="InterPro" id="IPR036388">
    <property type="entry name" value="WH-like_DNA-bd_sf"/>
</dbReference>
<feature type="compositionally biased region" description="Basic and acidic residues" evidence="5">
    <location>
        <begin position="13"/>
        <end position="25"/>
    </location>
</feature>
<keyword evidence="3" id="KW-0238">DNA-binding</keyword>
<dbReference type="Gene3D" id="1.10.10.10">
    <property type="entry name" value="Winged helix-like DNA-binding domain superfamily/Winged helix DNA-binding domain"/>
    <property type="match status" value="1"/>
</dbReference>
<comment type="similarity">
    <text evidence="1">Belongs to the BlaI transcriptional regulatory family.</text>
</comment>
<feature type="compositionally biased region" description="Polar residues" evidence="5">
    <location>
        <begin position="1"/>
        <end position="10"/>
    </location>
</feature>
<dbReference type="SUPFAM" id="SSF46785">
    <property type="entry name" value="Winged helix' DNA-binding domain"/>
    <property type="match status" value="1"/>
</dbReference>
<keyword evidence="2" id="KW-0805">Transcription regulation</keyword>
<accession>A0ABV1WG72</accession>
<evidence type="ECO:0000256" key="4">
    <source>
        <dbReference type="ARBA" id="ARBA00023163"/>
    </source>
</evidence>
<evidence type="ECO:0000313" key="7">
    <source>
        <dbReference type="Proteomes" id="UP001458415"/>
    </source>
</evidence>
<dbReference type="Proteomes" id="UP001458415">
    <property type="component" value="Unassembled WGS sequence"/>
</dbReference>
<name>A0ABV1WG72_9ACTN</name>
<comment type="caution">
    <text evidence="6">The sequence shown here is derived from an EMBL/GenBank/DDBJ whole genome shotgun (WGS) entry which is preliminary data.</text>
</comment>
<keyword evidence="4" id="KW-0804">Transcription</keyword>
<proteinExistence type="inferred from homology"/>
<dbReference type="Pfam" id="PF03965">
    <property type="entry name" value="Penicillinase_R"/>
    <property type="match status" value="1"/>
</dbReference>
<organism evidence="6 7">
    <name type="scientific">Streptomyces carpinensis</name>
    <dbReference type="NCBI Taxonomy" id="66369"/>
    <lineage>
        <taxon>Bacteria</taxon>
        <taxon>Bacillati</taxon>
        <taxon>Actinomycetota</taxon>
        <taxon>Actinomycetes</taxon>
        <taxon>Kitasatosporales</taxon>
        <taxon>Streptomycetaceae</taxon>
        <taxon>Streptomyces</taxon>
    </lineage>
</organism>
<dbReference type="EMBL" id="JBEPCU010001283">
    <property type="protein sequence ID" value="MER6983194.1"/>
    <property type="molecule type" value="Genomic_DNA"/>
</dbReference>
<keyword evidence="7" id="KW-1185">Reference proteome</keyword>
<evidence type="ECO:0000256" key="3">
    <source>
        <dbReference type="ARBA" id="ARBA00023125"/>
    </source>
</evidence>
<dbReference type="InterPro" id="IPR005650">
    <property type="entry name" value="BlaI_family"/>
</dbReference>
<evidence type="ECO:0000256" key="2">
    <source>
        <dbReference type="ARBA" id="ARBA00023015"/>
    </source>
</evidence>
<evidence type="ECO:0000313" key="6">
    <source>
        <dbReference type="EMBL" id="MER6983194.1"/>
    </source>
</evidence>
<sequence>MSGRTTNPMGGSTHDRGPKRPNGAREAEILTLLQQGEGALTPGEVTERLGGELTYSSVVTILTRMHTKQLLVRTPYARAYAYTPVTDDAGFAARRMRSVLEERPDREAVLARFADALSDTDADLLRRLLGPQHASHR</sequence>
<reference evidence="6 7" key="1">
    <citation type="submission" date="2024-06" db="EMBL/GenBank/DDBJ databases">
        <title>The Natural Products Discovery Center: Release of the First 8490 Sequenced Strains for Exploring Actinobacteria Biosynthetic Diversity.</title>
        <authorList>
            <person name="Kalkreuter E."/>
            <person name="Kautsar S.A."/>
            <person name="Yang D."/>
            <person name="Bader C.D."/>
            <person name="Teijaro C.N."/>
            <person name="Fluegel L."/>
            <person name="Davis C.M."/>
            <person name="Simpson J.R."/>
            <person name="Lauterbach L."/>
            <person name="Steele A.D."/>
            <person name="Gui C."/>
            <person name="Meng S."/>
            <person name="Li G."/>
            <person name="Viehrig K."/>
            <person name="Ye F."/>
            <person name="Su P."/>
            <person name="Kiefer A.F."/>
            <person name="Nichols A."/>
            <person name="Cepeda A.J."/>
            <person name="Yan W."/>
            <person name="Fan B."/>
            <person name="Jiang Y."/>
            <person name="Adhikari A."/>
            <person name="Zheng C.-J."/>
            <person name="Schuster L."/>
            <person name="Cowan T.M."/>
            <person name="Smanski M.J."/>
            <person name="Chevrette M.G."/>
            <person name="De Carvalho L.P.S."/>
            <person name="Shen B."/>
        </authorList>
    </citation>
    <scope>NUCLEOTIDE SEQUENCE [LARGE SCALE GENOMIC DNA]</scope>
    <source>
        <strain evidence="6 7">NPDC000634</strain>
    </source>
</reference>
<evidence type="ECO:0000256" key="5">
    <source>
        <dbReference type="SAM" id="MobiDB-lite"/>
    </source>
</evidence>
<dbReference type="InterPro" id="IPR036390">
    <property type="entry name" value="WH_DNA-bd_sf"/>
</dbReference>
<feature type="region of interest" description="Disordered" evidence="5">
    <location>
        <begin position="1"/>
        <end position="25"/>
    </location>
</feature>